<evidence type="ECO:0000313" key="6">
    <source>
        <dbReference type="EMBL" id="SZX74140.1"/>
    </source>
</evidence>
<sequence>MCRFSVSNAPPPAPSPELALDTLLAEDDFNWYNAIECLPDEELAEFGEGVCQEGTAARQEADAPAPSSSSSGASGYSEASATTYDLVELFKAQVEQDPAALLANAQAQQLQGYGFAPFQAQPVPQQQVLLTPAACSMSDLKPAAFTAAPMHAALPSGPMPGCSTAVMVPPAPVAAGSYAQMTPSMGLMTPQPPMAPSAGLTVMRKPGSKSQRTQAEVEAAVERIKQKRRESAQRSRARKNDYMRQLEIENQGLKDEVHRLQSMLAAMQRGACMQQPQISPVMGM</sequence>
<dbReference type="PANTHER" id="PTHR22952:SF175">
    <property type="entry name" value="PROTEIN ABSCISIC ACID-INSENSITIVE 5"/>
    <property type="match status" value="1"/>
</dbReference>
<evidence type="ECO:0000256" key="5">
    <source>
        <dbReference type="SAM" id="MobiDB-lite"/>
    </source>
</evidence>
<dbReference type="GO" id="GO:0045893">
    <property type="term" value="P:positive regulation of DNA-templated transcription"/>
    <property type="evidence" value="ECO:0007669"/>
    <property type="project" value="InterPro"/>
</dbReference>
<keyword evidence="3" id="KW-0539">Nucleus</keyword>
<evidence type="ECO:0000256" key="4">
    <source>
        <dbReference type="SAM" id="Coils"/>
    </source>
</evidence>
<keyword evidence="2" id="KW-0238">DNA-binding</keyword>
<feature type="compositionally biased region" description="Low complexity" evidence="5">
    <location>
        <begin position="62"/>
        <end position="76"/>
    </location>
</feature>
<reference evidence="6 7" key="1">
    <citation type="submission" date="2016-10" db="EMBL/GenBank/DDBJ databases">
        <authorList>
            <person name="Cai Z."/>
        </authorList>
    </citation>
    <scope>NUCLEOTIDE SEQUENCE [LARGE SCALE GENOMIC DNA]</scope>
</reference>
<dbReference type="PANTHER" id="PTHR22952">
    <property type="entry name" value="CAMP-RESPONSE ELEMENT BINDING PROTEIN-RELATED"/>
    <property type="match status" value="1"/>
</dbReference>
<dbReference type="InterPro" id="IPR046347">
    <property type="entry name" value="bZIP_sf"/>
</dbReference>
<name>A0A383WAB2_TETOB</name>
<dbReference type="Proteomes" id="UP000256970">
    <property type="component" value="Unassembled WGS sequence"/>
</dbReference>
<dbReference type="GO" id="GO:0003700">
    <property type="term" value="F:DNA-binding transcription factor activity"/>
    <property type="evidence" value="ECO:0007669"/>
    <property type="project" value="InterPro"/>
</dbReference>
<dbReference type="CDD" id="cd14686">
    <property type="entry name" value="bZIP"/>
    <property type="match status" value="1"/>
</dbReference>
<feature type="coiled-coil region" evidence="4">
    <location>
        <begin position="210"/>
        <end position="263"/>
    </location>
</feature>
<keyword evidence="7" id="KW-1185">Reference proteome</keyword>
<feature type="region of interest" description="Disordered" evidence="5">
    <location>
        <begin position="54"/>
        <end position="76"/>
    </location>
</feature>
<evidence type="ECO:0000256" key="3">
    <source>
        <dbReference type="ARBA" id="ARBA00023242"/>
    </source>
</evidence>
<dbReference type="EMBL" id="FNXT01001206">
    <property type="protein sequence ID" value="SZX74140.1"/>
    <property type="molecule type" value="Genomic_DNA"/>
</dbReference>
<gene>
    <name evidence="6" type="ORF">BQ4739_LOCUS14387</name>
</gene>
<evidence type="ECO:0000256" key="2">
    <source>
        <dbReference type="ARBA" id="ARBA00023125"/>
    </source>
</evidence>
<dbReference type="GO" id="GO:0003677">
    <property type="term" value="F:DNA binding"/>
    <property type="evidence" value="ECO:0007669"/>
    <property type="project" value="UniProtKB-KW"/>
</dbReference>
<proteinExistence type="predicted"/>
<dbReference type="GO" id="GO:0005634">
    <property type="term" value="C:nucleus"/>
    <property type="evidence" value="ECO:0007669"/>
    <property type="project" value="UniProtKB-SubCell"/>
</dbReference>
<comment type="subcellular location">
    <subcellularLocation>
        <location evidence="1">Nucleus</location>
    </subcellularLocation>
</comment>
<dbReference type="AlphaFoldDB" id="A0A383WAB2"/>
<evidence type="ECO:0000256" key="1">
    <source>
        <dbReference type="ARBA" id="ARBA00004123"/>
    </source>
</evidence>
<keyword evidence="4" id="KW-0175">Coiled coil</keyword>
<organism evidence="6 7">
    <name type="scientific">Tetradesmus obliquus</name>
    <name type="common">Green alga</name>
    <name type="synonym">Acutodesmus obliquus</name>
    <dbReference type="NCBI Taxonomy" id="3088"/>
    <lineage>
        <taxon>Eukaryota</taxon>
        <taxon>Viridiplantae</taxon>
        <taxon>Chlorophyta</taxon>
        <taxon>core chlorophytes</taxon>
        <taxon>Chlorophyceae</taxon>
        <taxon>CS clade</taxon>
        <taxon>Sphaeropleales</taxon>
        <taxon>Scenedesmaceae</taxon>
        <taxon>Tetradesmus</taxon>
    </lineage>
</organism>
<accession>A0A383WAB2</accession>
<dbReference type="SUPFAM" id="SSF57959">
    <property type="entry name" value="Leucine zipper domain"/>
    <property type="match status" value="1"/>
</dbReference>
<protein>
    <recommendedName>
        <fullName evidence="8">BZIP domain-containing protein</fullName>
    </recommendedName>
</protein>
<evidence type="ECO:0008006" key="8">
    <source>
        <dbReference type="Google" id="ProtNLM"/>
    </source>
</evidence>
<dbReference type="Gene3D" id="1.20.5.170">
    <property type="match status" value="1"/>
</dbReference>
<dbReference type="InterPro" id="IPR043452">
    <property type="entry name" value="BZIP46-like"/>
</dbReference>
<evidence type="ECO:0000313" key="7">
    <source>
        <dbReference type="Proteomes" id="UP000256970"/>
    </source>
</evidence>